<evidence type="ECO:0000256" key="1">
    <source>
        <dbReference type="ARBA" id="ARBA00006446"/>
    </source>
</evidence>
<accession>A0ABX2T809</accession>
<dbReference type="Pfam" id="PF00571">
    <property type="entry name" value="CBS"/>
    <property type="match status" value="2"/>
</dbReference>
<protein>
    <submittedName>
        <fullName evidence="6">HlyC/CorC family transporter</fullName>
    </submittedName>
</protein>
<keyword evidence="3 4" id="KW-0129">CBS domain</keyword>
<dbReference type="Gene3D" id="3.30.465.10">
    <property type="match status" value="1"/>
</dbReference>
<dbReference type="CDD" id="cd04590">
    <property type="entry name" value="CBS_pair_CorC_HlyC_assoc"/>
    <property type="match status" value="1"/>
</dbReference>
<dbReference type="Pfam" id="PF03471">
    <property type="entry name" value="CorC_HlyC"/>
    <property type="match status" value="1"/>
</dbReference>
<proteinExistence type="inferred from homology"/>
<evidence type="ECO:0000256" key="4">
    <source>
        <dbReference type="PROSITE-ProRule" id="PRU00703"/>
    </source>
</evidence>
<dbReference type="Gene3D" id="3.10.580.10">
    <property type="entry name" value="CBS-domain"/>
    <property type="match status" value="1"/>
</dbReference>
<dbReference type="RefSeq" id="WP_180282094.1">
    <property type="nucleotide sequence ID" value="NZ_JABFDB010000006.1"/>
</dbReference>
<gene>
    <name evidence="6" type="ORF">HND93_11505</name>
</gene>
<dbReference type="InterPro" id="IPR044751">
    <property type="entry name" value="Ion_transp-like_CBS"/>
</dbReference>
<evidence type="ECO:0000313" key="7">
    <source>
        <dbReference type="Proteomes" id="UP000584642"/>
    </source>
</evidence>
<evidence type="ECO:0000259" key="5">
    <source>
        <dbReference type="PROSITE" id="PS51371"/>
    </source>
</evidence>
<organism evidence="6 7">
    <name type="scientific">Azospirillum oleiclasticum</name>
    <dbReference type="NCBI Taxonomy" id="2735135"/>
    <lineage>
        <taxon>Bacteria</taxon>
        <taxon>Pseudomonadati</taxon>
        <taxon>Pseudomonadota</taxon>
        <taxon>Alphaproteobacteria</taxon>
        <taxon>Rhodospirillales</taxon>
        <taxon>Azospirillaceae</taxon>
        <taxon>Azospirillum</taxon>
    </lineage>
</organism>
<dbReference type="SUPFAM" id="SSF56176">
    <property type="entry name" value="FAD-binding/transporter-associated domain-like"/>
    <property type="match status" value="1"/>
</dbReference>
<dbReference type="SMART" id="SM01091">
    <property type="entry name" value="CorC_HlyC"/>
    <property type="match status" value="1"/>
</dbReference>
<dbReference type="EMBL" id="JABFDB010000006">
    <property type="protein sequence ID" value="NYZ20341.1"/>
    <property type="molecule type" value="Genomic_DNA"/>
</dbReference>
<evidence type="ECO:0000313" key="6">
    <source>
        <dbReference type="EMBL" id="NYZ20341.1"/>
    </source>
</evidence>
<dbReference type="InterPro" id="IPR016169">
    <property type="entry name" value="FAD-bd_PCMH_sub2"/>
</dbReference>
<comment type="caution">
    <text evidence="6">The sequence shown here is derived from an EMBL/GenBank/DDBJ whole genome shotgun (WGS) entry which is preliminary data.</text>
</comment>
<dbReference type="InterPro" id="IPR046342">
    <property type="entry name" value="CBS_dom_sf"/>
</dbReference>
<evidence type="ECO:0000256" key="2">
    <source>
        <dbReference type="ARBA" id="ARBA00022737"/>
    </source>
</evidence>
<reference evidence="6 7" key="1">
    <citation type="submission" date="2020-05" db="EMBL/GenBank/DDBJ databases">
        <title>Azospirillum oleiclasticum sp. nov, a nitrogen-fixing and heavy crude oil-emulsifying bacterium isolated from the crude oil of Yumen Oilfield.</title>
        <authorList>
            <person name="Wu D."/>
            <person name="Cai M."/>
            <person name="Zhang X."/>
        </authorList>
    </citation>
    <scope>NUCLEOTIDE SEQUENCE [LARGE SCALE GENOMIC DNA]</scope>
    <source>
        <strain evidence="6 7">ROY-1-1-2</strain>
    </source>
</reference>
<dbReference type="SMART" id="SM00116">
    <property type="entry name" value="CBS"/>
    <property type="match status" value="2"/>
</dbReference>
<dbReference type="PANTHER" id="PTHR22777">
    <property type="entry name" value="HEMOLYSIN-RELATED"/>
    <property type="match status" value="1"/>
</dbReference>
<dbReference type="Proteomes" id="UP000584642">
    <property type="component" value="Unassembled WGS sequence"/>
</dbReference>
<dbReference type="InterPro" id="IPR036318">
    <property type="entry name" value="FAD-bd_PCMH-like_sf"/>
</dbReference>
<keyword evidence="7" id="KW-1185">Reference proteome</keyword>
<dbReference type="InterPro" id="IPR000644">
    <property type="entry name" value="CBS_dom"/>
</dbReference>
<dbReference type="SUPFAM" id="SSF54631">
    <property type="entry name" value="CBS-domain pair"/>
    <property type="match status" value="1"/>
</dbReference>
<comment type="similarity">
    <text evidence="1">Belongs to the UPF0053 family. Hemolysin C subfamily.</text>
</comment>
<name>A0ABX2T809_9PROT</name>
<dbReference type="PANTHER" id="PTHR22777:SF27">
    <property type="entry name" value="MAGNESIUM AND COBALT EFFLUX PROTEIN CORC"/>
    <property type="match status" value="1"/>
</dbReference>
<dbReference type="InterPro" id="IPR005170">
    <property type="entry name" value="Transptr-assoc_dom"/>
</dbReference>
<keyword evidence="2" id="KW-0677">Repeat</keyword>
<sequence>MTDNSDSRLPREDGAEDQHTLGHLFRGWLRTVLGGRGDSTLRDTIEELIGEQDQSDDPLGAGERVLLANILKLADRTVADVMVPRADIVAIDVETPLPRLVQRMADEAHSRVPIFRDTLDDVLGMIHIKDVLALVAGQRQGGLTDIVRDVMIVAPSMPVLDLLKQMRQTRQHMALVVDEYGGIDGLVTIEDLVEEIVGEIEDEHDDLHVARLVERADGTLLADARVAVEEFEARVGPVLTEEEREEIDTLGGLVVSIAGRVPGRGETLIHGPSGIQFEVVDADRRRIKRLRVRNMPANEGAALAATG</sequence>
<evidence type="ECO:0000256" key="3">
    <source>
        <dbReference type="ARBA" id="ARBA00023122"/>
    </source>
</evidence>
<feature type="domain" description="CBS" evidence="5">
    <location>
        <begin position="146"/>
        <end position="203"/>
    </location>
</feature>
<feature type="domain" description="CBS" evidence="5">
    <location>
        <begin position="82"/>
        <end position="141"/>
    </location>
</feature>
<dbReference type="PROSITE" id="PS51371">
    <property type="entry name" value="CBS"/>
    <property type="match status" value="2"/>
</dbReference>